<keyword evidence="2" id="KW-0902">Two-component regulatory system</keyword>
<evidence type="ECO:0000259" key="7">
    <source>
        <dbReference type="PROSITE" id="PS50110"/>
    </source>
</evidence>
<comment type="caution">
    <text evidence="8">The sequence shown here is derived from an EMBL/GenBank/DDBJ whole genome shotgun (WGS) entry which is preliminary data.</text>
</comment>
<dbReference type="PROSITE" id="PS50110">
    <property type="entry name" value="RESPONSE_REGULATORY"/>
    <property type="match status" value="1"/>
</dbReference>
<dbReference type="GO" id="GO:0000160">
    <property type="term" value="P:phosphorelay signal transduction system"/>
    <property type="evidence" value="ECO:0007669"/>
    <property type="project" value="UniProtKB-KW"/>
</dbReference>
<sequence length="128" mass="14450">MKRILLAEDEEILRMLIVDTLEDENYQVDEAADGQEALSFLNDEKYDLVVIDYMMPSYSGLEVIEKVRQGGKNIDVPILMLSAKSQLLEQEKAIGAGADFFIAKPFSPLELLGKVRDILSEKNTIQKK</sequence>
<dbReference type="InterPro" id="IPR011006">
    <property type="entry name" value="CheY-like_superfamily"/>
</dbReference>
<keyword evidence="3" id="KW-0805">Transcription regulation</keyword>
<keyword evidence="5" id="KW-0804">Transcription</keyword>
<keyword evidence="9" id="KW-1185">Reference proteome</keyword>
<feature type="modified residue" description="4-aspartylphosphate" evidence="6">
    <location>
        <position position="52"/>
    </location>
</feature>
<dbReference type="SUPFAM" id="SSF52172">
    <property type="entry name" value="CheY-like"/>
    <property type="match status" value="1"/>
</dbReference>
<dbReference type="PANTHER" id="PTHR44591">
    <property type="entry name" value="STRESS RESPONSE REGULATOR PROTEIN 1"/>
    <property type="match status" value="1"/>
</dbReference>
<proteinExistence type="predicted"/>
<gene>
    <name evidence="8" type="ORF">DYI25_00280</name>
</gene>
<reference evidence="8 9" key="1">
    <citation type="journal article" date="2021" name="Microorganisms">
        <title>Bacterial Dimethylsulfoniopropionate Biosynthesis in the East China Sea.</title>
        <authorList>
            <person name="Liu J."/>
            <person name="Zhang Y."/>
            <person name="Liu J."/>
            <person name="Zhong H."/>
            <person name="Williams B.T."/>
            <person name="Zheng Y."/>
            <person name="Curson A.R.J."/>
            <person name="Sun C."/>
            <person name="Sun H."/>
            <person name="Song D."/>
            <person name="Wagner Mackenzie B."/>
            <person name="Bermejo Martinez A."/>
            <person name="Todd J.D."/>
            <person name="Zhang X.H."/>
        </authorList>
    </citation>
    <scope>NUCLEOTIDE SEQUENCE [LARGE SCALE GENOMIC DNA]</scope>
    <source>
        <strain evidence="8 9">ESS08</strain>
    </source>
</reference>
<evidence type="ECO:0000256" key="6">
    <source>
        <dbReference type="PROSITE-ProRule" id="PRU00169"/>
    </source>
</evidence>
<evidence type="ECO:0000313" key="8">
    <source>
        <dbReference type="EMBL" id="MBS8262866.1"/>
    </source>
</evidence>
<evidence type="ECO:0000256" key="3">
    <source>
        <dbReference type="ARBA" id="ARBA00023015"/>
    </source>
</evidence>
<dbReference type="AlphaFoldDB" id="A0A944GVK1"/>
<dbReference type="InterPro" id="IPR001789">
    <property type="entry name" value="Sig_transdc_resp-reg_receiver"/>
</dbReference>
<accession>A0A944GVK1</accession>
<dbReference type="SMART" id="SM00448">
    <property type="entry name" value="REC"/>
    <property type="match status" value="1"/>
</dbReference>
<evidence type="ECO:0000256" key="2">
    <source>
        <dbReference type="ARBA" id="ARBA00023012"/>
    </source>
</evidence>
<evidence type="ECO:0000256" key="1">
    <source>
        <dbReference type="ARBA" id="ARBA00022553"/>
    </source>
</evidence>
<dbReference type="Gene3D" id="3.40.50.2300">
    <property type="match status" value="1"/>
</dbReference>
<dbReference type="InterPro" id="IPR050595">
    <property type="entry name" value="Bact_response_regulator"/>
</dbReference>
<dbReference type="RefSeq" id="WP_213365515.1">
    <property type="nucleotide sequence ID" value="NZ_QTKX01000001.1"/>
</dbReference>
<dbReference type="Proteomes" id="UP000761411">
    <property type="component" value="Unassembled WGS sequence"/>
</dbReference>
<feature type="domain" description="Response regulatory" evidence="7">
    <location>
        <begin position="3"/>
        <end position="119"/>
    </location>
</feature>
<evidence type="ECO:0000313" key="9">
    <source>
        <dbReference type="Proteomes" id="UP000761411"/>
    </source>
</evidence>
<name>A0A944GVK1_9BACI</name>
<dbReference type="CDD" id="cd17574">
    <property type="entry name" value="REC_OmpR"/>
    <property type="match status" value="1"/>
</dbReference>
<keyword evidence="4" id="KW-0238">DNA-binding</keyword>
<keyword evidence="1 6" id="KW-0597">Phosphoprotein</keyword>
<evidence type="ECO:0000256" key="4">
    <source>
        <dbReference type="ARBA" id="ARBA00023125"/>
    </source>
</evidence>
<evidence type="ECO:0000256" key="5">
    <source>
        <dbReference type="ARBA" id="ARBA00023163"/>
    </source>
</evidence>
<protein>
    <submittedName>
        <fullName evidence="8">Response regulator</fullName>
    </submittedName>
</protein>
<dbReference type="Pfam" id="PF00072">
    <property type="entry name" value="Response_reg"/>
    <property type="match status" value="1"/>
</dbReference>
<organism evidence="8 9">
    <name type="scientific">Mesobacillus boroniphilus</name>
    <dbReference type="NCBI Taxonomy" id="308892"/>
    <lineage>
        <taxon>Bacteria</taxon>
        <taxon>Bacillati</taxon>
        <taxon>Bacillota</taxon>
        <taxon>Bacilli</taxon>
        <taxon>Bacillales</taxon>
        <taxon>Bacillaceae</taxon>
        <taxon>Mesobacillus</taxon>
    </lineage>
</organism>
<dbReference type="PANTHER" id="PTHR44591:SF3">
    <property type="entry name" value="RESPONSE REGULATORY DOMAIN-CONTAINING PROTEIN"/>
    <property type="match status" value="1"/>
</dbReference>
<dbReference type="GO" id="GO:0003677">
    <property type="term" value="F:DNA binding"/>
    <property type="evidence" value="ECO:0007669"/>
    <property type="project" value="UniProtKB-KW"/>
</dbReference>
<dbReference type="EMBL" id="QTKX01000001">
    <property type="protein sequence ID" value="MBS8262866.1"/>
    <property type="molecule type" value="Genomic_DNA"/>
</dbReference>
<dbReference type="FunFam" id="3.40.50.2300:FF:000001">
    <property type="entry name" value="DNA-binding response regulator PhoB"/>
    <property type="match status" value="1"/>
</dbReference>